<dbReference type="Proteomes" id="UP000702425">
    <property type="component" value="Unassembled WGS sequence"/>
</dbReference>
<evidence type="ECO:0000256" key="1">
    <source>
        <dbReference type="ARBA" id="ARBA00022603"/>
    </source>
</evidence>
<feature type="binding site" evidence="5">
    <location>
        <position position="162"/>
    </location>
    <ligand>
        <name>S-adenosyl-L-methionine</name>
        <dbReference type="ChEBI" id="CHEBI:59789"/>
    </ligand>
</feature>
<keyword evidence="8" id="KW-1185">Reference proteome</keyword>
<dbReference type="PANTHER" id="PTHR22807:SF53">
    <property type="entry name" value="RIBOSOMAL RNA SMALL SUBUNIT METHYLTRANSFERASE B-RELATED"/>
    <property type="match status" value="1"/>
</dbReference>
<feature type="binding site" evidence="5">
    <location>
        <begin position="112"/>
        <end position="118"/>
    </location>
    <ligand>
        <name>S-adenosyl-L-methionine</name>
        <dbReference type="ChEBI" id="CHEBI:59789"/>
    </ligand>
</feature>
<dbReference type="EMBL" id="SRRZ01000115">
    <property type="protein sequence ID" value="NQE37153.1"/>
    <property type="molecule type" value="Genomic_DNA"/>
</dbReference>
<dbReference type="EC" id="2.1.1.-" evidence="7"/>
<gene>
    <name evidence="7" type="primary">rsmF</name>
    <name evidence="7" type="ORF">E5S67_04921</name>
</gene>
<dbReference type="RefSeq" id="WP_172190975.1">
    <property type="nucleotide sequence ID" value="NZ_CAWPPK010000019.1"/>
</dbReference>
<keyword evidence="3 5" id="KW-0949">S-adenosyl-L-methionine</keyword>
<feature type="domain" description="SAM-dependent MTase RsmB/NOP-type" evidence="6">
    <location>
        <begin position="16"/>
        <end position="295"/>
    </location>
</feature>
<dbReference type="SUPFAM" id="SSF53335">
    <property type="entry name" value="S-adenosyl-L-methionine-dependent methyltransferases"/>
    <property type="match status" value="1"/>
</dbReference>
<evidence type="ECO:0000313" key="8">
    <source>
        <dbReference type="Proteomes" id="UP000702425"/>
    </source>
</evidence>
<keyword evidence="2 5" id="KW-0808">Transferase</keyword>
<dbReference type="PROSITE" id="PS51686">
    <property type="entry name" value="SAM_MT_RSMB_NOP"/>
    <property type="match status" value="1"/>
</dbReference>
<dbReference type="GO" id="GO:0032259">
    <property type="term" value="P:methylation"/>
    <property type="evidence" value="ECO:0007669"/>
    <property type="project" value="UniProtKB-KW"/>
</dbReference>
<name>A0ABX2D5R3_9CYAN</name>
<feature type="active site" description="Nucleophile" evidence="5">
    <location>
        <position position="233"/>
    </location>
</feature>
<evidence type="ECO:0000256" key="4">
    <source>
        <dbReference type="ARBA" id="ARBA00022884"/>
    </source>
</evidence>
<evidence type="ECO:0000256" key="2">
    <source>
        <dbReference type="ARBA" id="ARBA00022679"/>
    </source>
</evidence>
<evidence type="ECO:0000259" key="6">
    <source>
        <dbReference type="PROSITE" id="PS51686"/>
    </source>
</evidence>
<keyword evidence="4 5" id="KW-0694">RNA-binding</keyword>
<feature type="binding site" evidence="5">
    <location>
        <position position="135"/>
    </location>
    <ligand>
        <name>S-adenosyl-L-methionine</name>
        <dbReference type="ChEBI" id="CHEBI:59789"/>
    </ligand>
</feature>
<dbReference type="Pfam" id="PF01189">
    <property type="entry name" value="Methyltr_RsmB-F"/>
    <property type="match status" value="1"/>
</dbReference>
<proteinExistence type="inferred from homology"/>
<keyword evidence="1 5" id="KW-0489">Methyltransferase</keyword>
<dbReference type="GO" id="GO:0008168">
    <property type="term" value="F:methyltransferase activity"/>
    <property type="evidence" value="ECO:0007669"/>
    <property type="project" value="UniProtKB-KW"/>
</dbReference>
<accession>A0ABX2D5R3</accession>
<reference evidence="7 8" key="1">
    <citation type="journal article" date="2020" name="Sci. Rep.">
        <title>A novel cyanobacterial geosmin producer, revising GeoA distribution and dispersion patterns in Bacteria.</title>
        <authorList>
            <person name="Churro C."/>
            <person name="Semedo-Aguiar A.P."/>
            <person name="Silva A.D."/>
            <person name="Pereira-Leal J.B."/>
            <person name="Leite R.B."/>
        </authorList>
    </citation>
    <scope>NUCLEOTIDE SEQUENCE [LARGE SCALE GENOMIC DNA]</scope>
    <source>
        <strain evidence="7 8">IPMA8</strain>
    </source>
</reference>
<organism evidence="7 8">
    <name type="scientific">Microcoleus asticus IPMA8</name>
    <dbReference type="NCBI Taxonomy" id="2563858"/>
    <lineage>
        <taxon>Bacteria</taxon>
        <taxon>Bacillati</taxon>
        <taxon>Cyanobacteriota</taxon>
        <taxon>Cyanophyceae</taxon>
        <taxon>Oscillatoriophycideae</taxon>
        <taxon>Oscillatoriales</taxon>
        <taxon>Microcoleaceae</taxon>
        <taxon>Microcoleus</taxon>
        <taxon>Microcoleus asticus</taxon>
    </lineage>
</organism>
<dbReference type="InterPro" id="IPR023267">
    <property type="entry name" value="RCMT"/>
</dbReference>
<evidence type="ECO:0000313" key="7">
    <source>
        <dbReference type="EMBL" id="NQE37153.1"/>
    </source>
</evidence>
<dbReference type="PRINTS" id="PR02008">
    <property type="entry name" value="RCMTFAMILY"/>
</dbReference>
<protein>
    <submittedName>
        <fullName evidence="7">Ribosomal RNA small subunit methyltransferase F</fullName>
        <ecNumber evidence="7">2.1.1.-</ecNumber>
    </submittedName>
</protein>
<evidence type="ECO:0000256" key="3">
    <source>
        <dbReference type="ARBA" id="ARBA00022691"/>
    </source>
</evidence>
<dbReference type="InterPro" id="IPR001678">
    <property type="entry name" value="MeTrfase_RsmB-F_NOP2_dom"/>
</dbReference>
<sequence length="316" mass="35269">MEKPSNLLLKLSRSLFADTAEQEKFIHAVTNPQPFNPAILWLQSKPTENPFILENPVSWQPEFVDRLALESKPGKHSLHQAGHYYCLDFSSIFAASTLLTIPQPIKLILDMCAAPGGKSIFAWKTLNPELLLCNEVIGKRMGMLISNLRRCQIQPSAAANVDSKILAEKIPQTANLVIVDAPCTGQSLLAKGDKAPGCFHHVTINSNANRQKRILANSAKIVASQGYLAYMTCTYSTAENEQVSEWLLSKFPEFQPVTVPHLEKYRSHLTEIPCYRMWPQDKLGAGAFTVLFQNTSDGERNQLPADFLDLTRFTNL</sequence>
<dbReference type="InterPro" id="IPR029063">
    <property type="entry name" value="SAM-dependent_MTases_sf"/>
</dbReference>
<comment type="similarity">
    <text evidence="5">Belongs to the class I-like SAM-binding methyltransferase superfamily. RsmB/NOP family.</text>
</comment>
<dbReference type="InterPro" id="IPR049560">
    <property type="entry name" value="MeTrfase_RsmB-F_NOP2_cat"/>
</dbReference>
<feature type="binding site" evidence="5">
    <location>
        <position position="180"/>
    </location>
    <ligand>
        <name>S-adenosyl-L-methionine</name>
        <dbReference type="ChEBI" id="CHEBI:59789"/>
    </ligand>
</feature>
<dbReference type="Gene3D" id="3.40.50.150">
    <property type="entry name" value="Vaccinia Virus protein VP39"/>
    <property type="match status" value="1"/>
</dbReference>
<evidence type="ECO:0000256" key="5">
    <source>
        <dbReference type="PROSITE-ProRule" id="PRU01023"/>
    </source>
</evidence>
<dbReference type="PANTHER" id="PTHR22807">
    <property type="entry name" value="NOP2 YEAST -RELATED NOL1/NOP2/FMU SUN DOMAIN-CONTAINING"/>
    <property type="match status" value="1"/>
</dbReference>
<comment type="caution">
    <text evidence="7">The sequence shown here is derived from an EMBL/GenBank/DDBJ whole genome shotgun (WGS) entry which is preliminary data.</text>
</comment>